<dbReference type="AlphaFoldDB" id="A0A6N8JCJ9"/>
<name>A0A6N8JCJ9_9BACT</name>
<comment type="caution">
    <text evidence="1">The sequence shown here is derived from an EMBL/GenBank/DDBJ whole genome shotgun (WGS) entry which is preliminary data.</text>
</comment>
<evidence type="ECO:0000313" key="1">
    <source>
        <dbReference type="EMBL" id="MVT41832.1"/>
    </source>
</evidence>
<evidence type="ECO:0000313" key="2">
    <source>
        <dbReference type="Proteomes" id="UP000468388"/>
    </source>
</evidence>
<gene>
    <name evidence="1" type="ORF">GO495_14675</name>
</gene>
<proteinExistence type="predicted"/>
<dbReference type="RefSeq" id="WP_344812301.1">
    <property type="nucleotide sequence ID" value="NZ_BAAAZB010000006.1"/>
</dbReference>
<accession>A0A6N8JCJ9</accession>
<protein>
    <submittedName>
        <fullName evidence="1">Uncharacterized protein</fullName>
    </submittedName>
</protein>
<organism evidence="1 2">
    <name type="scientific">Chitinophaga oryziterrae</name>
    <dbReference type="NCBI Taxonomy" id="1031224"/>
    <lineage>
        <taxon>Bacteria</taxon>
        <taxon>Pseudomonadati</taxon>
        <taxon>Bacteroidota</taxon>
        <taxon>Chitinophagia</taxon>
        <taxon>Chitinophagales</taxon>
        <taxon>Chitinophagaceae</taxon>
        <taxon>Chitinophaga</taxon>
    </lineage>
</organism>
<dbReference type="Proteomes" id="UP000468388">
    <property type="component" value="Unassembled WGS sequence"/>
</dbReference>
<sequence length="186" mass="21102">MGKHLFGDSFHIGSKELGVKAMVAWALGRKKAAKELGVDLKKGLLVVGLGSRKNNIMELIRLFTIEPDYQPRFEKVTCAFISNAFSVNGPAAILPYITDSVKQKKDFCFIELGEELKSRHYSTSCYVMEQIIHTRCEQYLREGILTHVTSSLTSPQIEARYGFAMRDYLRNSFNRIVIRDEEDDGS</sequence>
<keyword evidence="2" id="KW-1185">Reference proteome</keyword>
<reference evidence="1 2" key="1">
    <citation type="submission" date="2019-12" db="EMBL/GenBank/DDBJ databases">
        <title>The draft genomic sequence of strain Chitinophaga oryziterrae JCM 16595.</title>
        <authorList>
            <person name="Zhang X."/>
        </authorList>
    </citation>
    <scope>NUCLEOTIDE SEQUENCE [LARGE SCALE GENOMIC DNA]</scope>
    <source>
        <strain evidence="1 2">JCM 16595</strain>
    </source>
</reference>
<dbReference type="EMBL" id="WRXO01000003">
    <property type="protein sequence ID" value="MVT41832.1"/>
    <property type="molecule type" value="Genomic_DNA"/>
</dbReference>